<evidence type="ECO:0000313" key="1">
    <source>
        <dbReference type="EMBL" id="KAI3771416.1"/>
    </source>
</evidence>
<reference evidence="1 2" key="2">
    <citation type="journal article" date="2022" name="Mol. Ecol. Resour.">
        <title>The genomes of chicory, endive, great burdock and yacon provide insights into Asteraceae paleo-polyploidization history and plant inulin production.</title>
        <authorList>
            <person name="Fan W."/>
            <person name="Wang S."/>
            <person name="Wang H."/>
            <person name="Wang A."/>
            <person name="Jiang F."/>
            <person name="Liu H."/>
            <person name="Zhao H."/>
            <person name="Xu D."/>
            <person name="Zhang Y."/>
        </authorList>
    </citation>
    <scope>NUCLEOTIDE SEQUENCE [LARGE SCALE GENOMIC DNA]</scope>
    <source>
        <strain evidence="2">cv. Niubang</strain>
    </source>
</reference>
<dbReference type="EMBL" id="CM042047">
    <property type="protein sequence ID" value="KAI3771416.1"/>
    <property type="molecule type" value="Genomic_DNA"/>
</dbReference>
<comment type="caution">
    <text evidence="1">The sequence shown here is derived from an EMBL/GenBank/DDBJ whole genome shotgun (WGS) entry which is preliminary data.</text>
</comment>
<dbReference type="Proteomes" id="UP001055879">
    <property type="component" value="Linkage Group LG01"/>
</dbReference>
<name>A0ACB9FL28_ARCLA</name>
<proteinExistence type="predicted"/>
<organism evidence="1 2">
    <name type="scientific">Arctium lappa</name>
    <name type="common">Greater burdock</name>
    <name type="synonym">Lappa major</name>
    <dbReference type="NCBI Taxonomy" id="4217"/>
    <lineage>
        <taxon>Eukaryota</taxon>
        <taxon>Viridiplantae</taxon>
        <taxon>Streptophyta</taxon>
        <taxon>Embryophyta</taxon>
        <taxon>Tracheophyta</taxon>
        <taxon>Spermatophyta</taxon>
        <taxon>Magnoliopsida</taxon>
        <taxon>eudicotyledons</taxon>
        <taxon>Gunneridae</taxon>
        <taxon>Pentapetalae</taxon>
        <taxon>asterids</taxon>
        <taxon>campanulids</taxon>
        <taxon>Asterales</taxon>
        <taxon>Asteraceae</taxon>
        <taxon>Carduoideae</taxon>
        <taxon>Cardueae</taxon>
        <taxon>Arctiinae</taxon>
        <taxon>Arctium</taxon>
    </lineage>
</organism>
<evidence type="ECO:0000313" key="2">
    <source>
        <dbReference type="Proteomes" id="UP001055879"/>
    </source>
</evidence>
<gene>
    <name evidence="1" type="ORF">L6452_02580</name>
</gene>
<sequence length="161" mass="18136">MVGSSTGVKSQQGSRRGTYGWIESFAMEIPFMQQRDHPLSLSDMLNDPCPRSDYPTTWNTQHWPITQYQFYSMPARGEAKYSMKAIVPTTAKFYKTVLTRRSSGINVEVSVRGALKNFCFVEGSEDTTVDSEWSGLLWELELVELLVLPPSALLELSLLSS</sequence>
<accession>A0ACB9FL28</accession>
<keyword evidence="2" id="KW-1185">Reference proteome</keyword>
<reference evidence="2" key="1">
    <citation type="journal article" date="2022" name="Mol. Ecol. Resour.">
        <title>The genomes of chicory, endive, great burdock and yacon provide insights into Asteraceae palaeo-polyploidization history and plant inulin production.</title>
        <authorList>
            <person name="Fan W."/>
            <person name="Wang S."/>
            <person name="Wang H."/>
            <person name="Wang A."/>
            <person name="Jiang F."/>
            <person name="Liu H."/>
            <person name="Zhao H."/>
            <person name="Xu D."/>
            <person name="Zhang Y."/>
        </authorList>
    </citation>
    <scope>NUCLEOTIDE SEQUENCE [LARGE SCALE GENOMIC DNA]</scope>
    <source>
        <strain evidence="2">cv. Niubang</strain>
    </source>
</reference>
<protein>
    <submittedName>
        <fullName evidence="1">Uncharacterized protein</fullName>
    </submittedName>
</protein>